<dbReference type="GO" id="GO:0070006">
    <property type="term" value="F:metalloaminopeptidase activity"/>
    <property type="evidence" value="ECO:0007669"/>
    <property type="project" value="InterPro"/>
</dbReference>
<dbReference type="Gene3D" id="3.40.220.10">
    <property type="entry name" value="Leucine Aminopeptidase, subunit E, domain 1"/>
    <property type="match status" value="1"/>
</dbReference>
<dbReference type="NCBIfam" id="NF002074">
    <property type="entry name" value="PRK00913.1-4"/>
    <property type="match status" value="1"/>
</dbReference>
<dbReference type="InterPro" id="IPR008283">
    <property type="entry name" value="Peptidase_M17_N"/>
</dbReference>
<dbReference type="EC" id="3.4.11.10" evidence="8"/>
<dbReference type="InterPro" id="IPR000819">
    <property type="entry name" value="Peptidase_M17_C"/>
</dbReference>
<keyword evidence="5 8" id="KW-0645">Protease</keyword>
<gene>
    <name evidence="8" type="primary">pepA</name>
    <name evidence="10" type="ORF">NUH88_04470</name>
</gene>
<dbReference type="Proteomes" id="UP001060336">
    <property type="component" value="Chromosome"/>
</dbReference>
<evidence type="ECO:0000256" key="3">
    <source>
        <dbReference type="ARBA" id="ARBA00009528"/>
    </source>
</evidence>
<evidence type="ECO:0000256" key="2">
    <source>
        <dbReference type="ARBA" id="ARBA00000967"/>
    </source>
</evidence>
<reference evidence="10" key="1">
    <citation type="submission" date="2022-08" db="EMBL/GenBank/DDBJ databases">
        <title>Nisaea acidiphila sp. nov., isolated from a marine algal debris and emended description of the genus Nisaea Urios et al. 2008.</title>
        <authorList>
            <person name="Kwon K."/>
        </authorList>
    </citation>
    <scope>NUCLEOTIDE SEQUENCE</scope>
    <source>
        <strain evidence="10">MEBiC11861</strain>
    </source>
</reference>
<evidence type="ECO:0000256" key="4">
    <source>
        <dbReference type="ARBA" id="ARBA00022438"/>
    </source>
</evidence>
<evidence type="ECO:0000256" key="5">
    <source>
        <dbReference type="ARBA" id="ARBA00022670"/>
    </source>
</evidence>
<evidence type="ECO:0000313" key="10">
    <source>
        <dbReference type="EMBL" id="UUX50947.1"/>
    </source>
</evidence>
<protein>
    <recommendedName>
        <fullName evidence="8">Probable cytosol aminopeptidase</fullName>
        <ecNumber evidence="8">3.4.11.1</ecNumber>
    </recommendedName>
    <alternativeName>
        <fullName evidence="8">Leucine aminopeptidase</fullName>
        <shortName evidence="8">LAP</shortName>
        <ecNumber evidence="8">3.4.11.10</ecNumber>
    </alternativeName>
    <alternativeName>
        <fullName evidence="8">Leucyl aminopeptidase</fullName>
    </alternativeName>
</protein>
<feature type="binding site" evidence="8">
    <location>
        <position position="266"/>
    </location>
    <ligand>
        <name>Mn(2+)</name>
        <dbReference type="ChEBI" id="CHEBI:29035"/>
        <label>2</label>
    </ligand>
</feature>
<dbReference type="PANTHER" id="PTHR11963:SF23">
    <property type="entry name" value="CYTOSOL AMINOPEPTIDASE"/>
    <property type="match status" value="1"/>
</dbReference>
<accession>A0A9J7ATC9</accession>
<comment type="cofactor">
    <cofactor evidence="8">
        <name>Mn(2+)</name>
        <dbReference type="ChEBI" id="CHEBI:29035"/>
    </cofactor>
    <text evidence="8">Binds 2 manganese ions per subunit.</text>
</comment>
<feature type="binding site" evidence="8">
    <location>
        <position position="345"/>
    </location>
    <ligand>
        <name>Mn(2+)</name>
        <dbReference type="ChEBI" id="CHEBI:29035"/>
        <label>2</label>
    </ligand>
</feature>
<dbReference type="GO" id="GO:0030145">
    <property type="term" value="F:manganese ion binding"/>
    <property type="evidence" value="ECO:0007669"/>
    <property type="project" value="UniProtKB-UniRule"/>
</dbReference>
<comment type="catalytic activity">
    <reaction evidence="1 8">
        <text>Release of an N-terminal amino acid, Xaa-|-Yaa-, in which Xaa is preferably Leu, but may be other amino acids including Pro although not Arg or Lys, and Yaa may be Pro. Amino acid amides and methyl esters are also readily hydrolyzed, but rates on arylamides are exceedingly low.</text>
        <dbReference type="EC" id="3.4.11.1"/>
    </reaction>
</comment>
<keyword evidence="6 8" id="KW-0378">Hydrolase</keyword>
<feature type="binding site" evidence="8">
    <location>
        <position position="266"/>
    </location>
    <ligand>
        <name>Mn(2+)</name>
        <dbReference type="ChEBI" id="CHEBI:29035"/>
        <label>1</label>
    </ligand>
</feature>
<comment type="catalytic activity">
    <reaction evidence="2 8">
        <text>Release of an N-terminal amino acid, preferentially leucine, but not glutamic or aspartic acids.</text>
        <dbReference type="EC" id="3.4.11.10"/>
    </reaction>
</comment>
<feature type="active site" evidence="8">
    <location>
        <position position="347"/>
    </location>
</feature>
<dbReference type="KEGG" id="naci:NUH88_04470"/>
<dbReference type="InterPro" id="IPR023042">
    <property type="entry name" value="Peptidase_M17_leu_NH2_pept"/>
</dbReference>
<feature type="binding site" evidence="8">
    <location>
        <position position="345"/>
    </location>
    <ligand>
        <name>Mn(2+)</name>
        <dbReference type="ChEBI" id="CHEBI:29035"/>
        <label>1</label>
    </ligand>
</feature>
<dbReference type="NCBIfam" id="NF002077">
    <property type="entry name" value="PRK00913.2-4"/>
    <property type="match status" value="1"/>
</dbReference>
<evidence type="ECO:0000256" key="1">
    <source>
        <dbReference type="ARBA" id="ARBA00000135"/>
    </source>
</evidence>
<comment type="similarity">
    <text evidence="3 8">Belongs to the peptidase M17 family.</text>
</comment>
<dbReference type="NCBIfam" id="NF002073">
    <property type="entry name" value="PRK00913.1-2"/>
    <property type="match status" value="1"/>
</dbReference>
<comment type="subcellular location">
    <subcellularLocation>
        <location evidence="8">Cytoplasm</location>
    </subcellularLocation>
</comment>
<dbReference type="GO" id="GO:0006508">
    <property type="term" value="P:proteolysis"/>
    <property type="evidence" value="ECO:0007669"/>
    <property type="project" value="UniProtKB-KW"/>
</dbReference>
<dbReference type="InterPro" id="IPR011356">
    <property type="entry name" value="Leucine_aapep/pepB"/>
</dbReference>
<dbReference type="NCBIfam" id="NF002075">
    <property type="entry name" value="PRK00913.2-2"/>
    <property type="match status" value="1"/>
</dbReference>
<dbReference type="RefSeq" id="WP_257770206.1">
    <property type="nucleotide sequence ID" value="NZ_CP102480.1"/>
</dbReference>
<feature type="binding site" evidence="8">
    <location>
        <position position="343"/>
    </location>
    <ligand>
        <name>Mn(2+)</name>
        <dbReference type="ChEBI" id="CHEBI:29035"/>
        <label>1</label>
    </ligand>
</feature>
<evidence type="ECO:0000259" key="9">
    <source>
        <dbReference type="PROSITE" id="PS00631"/>
    </source>
</evidence>
<feature type="active site" evidence="8">
    <location>
        <position position="273"/>
    </location>
</feature>
<dbReference type="InterPro" id="IPR043472">
    <property type="entry name" value="Macro_dom-like"/>
</dbReference>
<dbReference type="NCBIfam" id="NF002083">
    <property type="entry name" value="PRK00913.3-5"/>
    <property type="match status" value="1"/>
</dbReference>
<evidence type="ECO:0000256" key="7">
    <source>
        <dbReference type="ARBA" id="ARBA00023211"/>
    </source>
</evidence>
<dbReference type="SUPFAM" id="SSF52949">
    <property type="entry name" value="Macro domain-like"/>
    <property type="match status" value="1"/>
</dbReference>
<dbReference type="Gene3D" id="3.40.630.10">
    <property type="entry name" value="Zn peptidases"/>
    <property type="match status" value="1"/>
</dbReference>
<dbReference type="EC" id="3.4.11.1" evidence="8"/>
<dbReference type="HAMAP" id="MF_00181">
    <property type="entry name" value="Cytosol_peptidase_M17"/>
    <property type="match status" value="1"/>
</dbReference>
<keyword evidence="4 8" id="KW-0031">Aminopeptidase</keyword>
<dbReference type="Pfam" id="PF00883">
    <property type="entry name" value="Peptidase_M17"/>
    <property type="match status" value="1"/>
</dbReference>
<dbReference type="PRINTS" id="PR00481">
    <property type="entry name" value="LAMNOPPTDASE"/>
</dbReference>
<comment type="function">
    <text evidence="8">Presumably involved in the processing and regular turnover of intracellular proteins. Catalyzes the removal of unsubstituted N-terminal amino acids from various peptides.</text>
</comment>
<dbReference type="Pfam" id="PF02789">
    <property type="entry name" value="Peptidase_M17_N"/>
    <property type="match status" value="1"/>
</dbReference>
<dbReference type="EMBL" id="CP102480">
    <property type="protein sequence ID" value="UUX50947.1"/>
    <property type="molecule type" value="Genomic_DNA"/>
</dbReference>
<keyword evidence="11" id="KW-1185">Reference proteome</keyword>
<dbReference type="PROSITE" id="PS00631">
    <property type="entry name" value="CYTOSOL_AP"/>
    <property type="match status" value="1"/>
</dbReference>
<keyword evidence="7 8" id="KW-0464">Manganese</keyword>
<evidence type="ECO:0000256" key="8">
    <source>
        <dbReference type="HAMAP-Rule" id="MF_00181"/>
    </source>
</evidence>
<proteinExistence type="inferred from homology"/>
<evidence type="ECO:0000313" key="11">
    <source>
        <dbReference type="Proteomes" id="UP001060336"/>
    </source>
</evidence>
<keyword evidence="8" id="KW-0963">Cytoplasm</keyword>
<dbReference type="AlphaFoldDB" id="A0A9J7ATC9"/>
<sequence length="495" mass="52852">MKIGFQKPALPKKGAVVVGVMDGGKLLPLGAELDEQLGGLLSRAMKANKFTGKAKQTLSVFGETGTVLLYGLGDGGDIDELWCENAGGSIVAAILGAGDKEVSVLLEPHSESGLDDEGTAARAARLAFGGLLRTYRFDKYRTTLKKDDKPALQKLTVMTGESTAAKKAFVALEAIAEGVFLARDLVSEPPNVLYPVSYAKRCEELKDLGLKVEVLDEKQMAKLGMGALLGVGQGSERESRLVIMRWEGGPKRQQPIAFVGKGVCFDTGGISLKPAGGMEDMKWDMGGSATVVGLMKALAGRKAKANVIGVVGLVENMPDGNAQRPGDVVTSMSGQTIEIINTDAEGRLVLADALWYTQERFKPQFMLDLATLTGAMMVALGQVNCGYFSNSDELVEKLEAASKASGEKIWRMPLGEEYNKMMDSDIADVKNAGARWGGSITAACFLERFVNKLPWVHMDIAGMAWSSKPSATVPKGGTGWGVRLLDEMVRANYEA</sequence>
<dbReference type="GO" id="GO:0005737">
    <property type="term" value="C:cytoplasm"/>
    <property type="evidence" value="ECO:0007669"/>
    <property type="project" value="UniProtKB-SubCell"/>
</dbReference>
<dbReference type="PANTHER" id="PTHR11963">
    <property type="entry name" value="LEUCINE AMINOPEPTIDASE-RELATED"/>
    <property type="match status" value="1"/>
</dbReference>
<feature type="domain" description="Cytosol aminopeptidase" evidence="9">
    <location>
        <begin position="341"/>
        <end position="348"/>
    </location>
</feature>
<feature type="binding site" evidence="8">
    <location>
        <position position="284"/>
    </location>
    <ligand>
        <name>Mn(2+)</name>
        <dbReference type="ChEBI" id="CHEBI:29035"/>
        <label>2</label>
    </ligand>
</feature>
<dbReference type="SUPFAM" id="SSF53187">
    <property type="entry name" value="Zn-dependent exopeptidases"/>
    <property type="match status" value="1"/>
</dbReference>
<evidence type="ECO:0000256" key="6">
    <source>
        <dbReference type="ARBA" id="ARBA00022801"/>
    </source>
</evidence>
<keyword evidence="8" id="KW-0479">Metal-binding</keyword>
<feature type="binding site" evidence="8">
    <location>
        <position position="261"/>
    </location>
    <ligand>
        <name>Mn(2+)</name>
        <dbReference type="ChEBI" id="CHEBI:29035"/>
        <label>2</label>
    </ligand>
</feature>
<dbReference type="CDD" id="cd00433">
    <property type="entry name" value="Peptidase_M17"/>
    <property type="match status" value="1"/>
</dbReference>
<organism evidence="10 11">
    <name type="scientific">Nisaea acidiphila</name>
    <dbReference type="NCBI Taxonomy" id="1862145"/>
    <lineage>
        <taxon>Bacteria</taxon>
        <taxon>Pseudomonadati</taxon>
        <taxon>Pseudomonadota</taxon>
        <taxon>Alphaproteobacteria</taxon>
        <taxon>Rhodospirillales</taxon>
        <taxon>Thalassobaculaceae</taxon>
        <taxon>Nisaea</taxon>
    </lineage>
</organism>
<name>A0A9J7ATC9_9PROT</name>